<keyword evidence="1" id="KW-1133">Transmembrane helix</keyword>
<evidence type="ECO:0000313" key="3">
    <source>
        <dbReference type="Proteomes" id="UP000887159"/>
    </source>
</evidence>
<evidence type="ECO:0000256" key="1">
    <source>
        <dbReference type="SAM" id="Phobius"/>
    </source>
</evidence>
<proteinExistence type="predicted"/>
<feature type="transmembrane region" description="Helical" evidence="1">
    <location>
        <begin position="66"/>
        <end position="87"/>
    </location>
</feature>
<organism evidence="2 3">
    <name type="scientific">Trichonephila clavipes</name>
    <name type="common">Golden silk orbweaver</name>
    <name type="synonym">Nephila clavipes</name>
    <dbReference type="NCBI Taxonomy" id="2585209"/>
    <lineage>
        <taxon>Eukaryota</taxon>
        <taxon>Metazoa</taxon>
        <taxon>Ecdysozoa</taxon>
        <taxon>Arthropoda</taxon>
        <taxon>Chelicerata</taxon>
        <taxon>Arachnida</taxon>
        <taxon>Araneae</taxon>
        <taxon>Araneomorphae</taxon>
        <taxon>Entelegynae</taxon>
        <taxon>Araneoidea</taxon>
        <taxon>Nephilidae</taxon>
        <taxon>Trichonephila</taxon>
    </lineage>
</organism>
<gene>
    <name evidence="2" type="ORF">TNCV_4471651</name>
</gene>
<dbReference type="AlphaFoldDB" id="A0A8X6VFW4"/>
<dbReference type="Proteomes" id="UP000887159">
    <property type="component" value="Unassembled WGS sequence"/>
</dbReference>
<evidence type="ECO:0000313" key="2">
    <source>
        <dbReference type="EMBL" id="GFY11179.1"/>
    </source>
</evidence>
<accession>A0A8X6VFW4</accession>
<dbReference type="EMBL" id="BMAU01021304">
    <property type="protein sequence ID" value="GFY11179.1"/>
    <property type="molecule type" value="Genomic_DNA"/>
</dbReference>
<sequence>MSRSQLTFWSTELTKAEHMCEMKNKRLWREVLDHLLTGPPSHHFFPPLTNQLRGQHFRIDAEVQHVILTSFCPTMTLISTVLVSVVWCTDDYVL</sequence>
<comment type="caution">
    <text evidence="2">The sequence shown here is derived from an EMBL/GenBank/DDBJ whole genome shotgun (WGS) entry which is preliminary data.</text>
</comment>
<keyword evidence="3" id="KW-1185">Reference proteome</keyword>
<protein>
    <submittedName>
        <fullName evidence="2">Uncharacterized protein</fullName>
    </submittedName>
</protein>
<keyword evidence="1" id="KW-0472">Membrane</keyword>
<reference evidence="2" key="1">
    <citation type="submission" date="2020-08" db="EMBL/GenBank/DDBJ databases">
        <title>Multicomponent nature underlies the extraordinary mechanical properties of spider dragline silk.</title>
        <authorList>
            <person name="Kono N."/>
            <person name="Nakamura H."/>
            <person name="Mori M."/>
            <person name="Yoshida Y."/>
            <person name="Ohtoshi R."/>
            <person name="Malay A.D."/>
            <person name="Moran D.A.P."/>
            <person name="Tomita M."/>
            <person name="Numata K."/>
            <person name="Arakawa K."/>
        </authorList>
    </citation>
    <scope>NUCLEOTIDE SEQUENCE</scope>
</reference>
<keyword evidence="1" id="KW-0812">Transmembrane</keyword>
<name>A0A8X6VFW4_TRICX</name>